<sequence>VTRQIIEKFPWDSAVEQRFLLVRDSRGRYERVEISHLTLQNGKMDGVRMFGALLLNITFSCKANFYGPACDIGCSYSANNHDCNPVTGDYICLGNHYGEYCLEELCLNNSTYSGGVCT</sequence>
<dbReference type="EMBL" id="BTRK01000006">
    <property type="protein sequence ID" value="GMR57043.1"/>
    <property type="molecule type" value="Genomic_DNA"/>
</dbReference>
<dbReference type="Gene3D" id="2.170.300.10">
    <property type="entry name" value="Tie2 ligand-binding domain superfamily"/>
    <property type="match status" value="1"/>
</dbReference>
<gene>
    <name evidence="1" type="ORF">PMAYCL1PPCAC_27238</name>
</gene>
<accession>A0AAN5I8Y8</accession>
<dbReference type="AlphaFoldDB" id="A0AAN5I8Y8"/>
<feature type="non-terminal residue" evidence="1">
    <location>
        <position position="1"/>
    </location>
</feature>
<protein>
    <recommendedName>
        <fullName evidence="3">EGF-like domain-containing protein</fullName>
    </recommendedName>
</protein>
<organism evidence="1 2">
    <name type="scientific">Pristionchus mayeri</name>
    <dbReference type="NCBI Taxonomy" id="1317129"/>
    <lineage>
        <taxon>Eukaryota</taxon>
        <taxon>Metazoa</taxon>
        <taxon>Ecdysozoa</taxon>
        <taxon>Nematoda</taxon>
        <taxon>Chromadorea</taxon>
        <taxon>Rhabditida</taxon>
        <taxon>Rhabditina</taxon>
        <taxon>Diplogasteromorpha</taxon>
        <taxon>Diplogasteroidea</taxon>
        <taxon>Neodiplogasteridae</taxon>
        <taxon>Pristionchus</taxon>
    </lineage>
</organism>
<name>A0AAN5I8Y8_9BILA</name>
<reference evidence="2" key="1">
    <citation type="submission" date="2022-10" db="EMBL/GenBank/DDBJ databases">
        <title>Genome assembly of Pristionchus species.</title>
        <authorList>
            <person name="Yoshida K."/>
            <person name="Sommer R.J."/>
        </authorList>
    </citation>
    <scope>NUCLEOTIDE SEQUENCE [LARGE SCALE GENOMIC DNA]</scope>
    <source>
        <strain evidence="2">RS5460</strain>
    </source>
</reference>
<evidence type="ECO:0000313" key="1">
    <source>
        <dbReference type="EMBL" id="GMR57043.1"/>
    </source>
</evidence>
<proteinExistence type="predicted"/>
<comment type="caution">
    <text evidence="1">The sequence shown here is derived from an EMBL/GenBank/DDBJ whole genome shotgun (WGS) entry which is preliminary data.</text>
</comment>
<dbReference type="Proteomes" id="UP001328107">
    <property type="component" value="Unassembled WGS sequence"/>
</dbReference>
<feature type="non-terminal residue" evidence="1">
    <location>
        <position position="118"/>
    </location>
</feature>
<evidence type="ECO:0008006" key="3">
    <source>
        <dbReference type="Google" id="ProtNLM"/>
    </source>
</evidence>
<keyword evidence="2" id="KW-1185">Reference proteome</keyword>
<evidence type="ECO:0000313" key="2">
    <source>
        <dbReference type="Proteomes" id="UP001328107"/>
    </source>
</evidence>